<gene>
    <name evidence="2" type="ORF">KGF57_002505</name>
</gene>
<dbReference type="Gene3D" id="3.40.800.20">
    <property type="entry name" value="Histone deacetylase domain"/>
    <property type="match status" value="1"/>
</dbReference>
<dbReference type="GO" id="GO:0070210">
    <property type="term" value="C:Rpd3L-Expanded complex"/>
    <property type="evidence" value="ECO:0007669"/>
    <property type="project" value="TreeGrafter"/>
</dbReference>
<dbReference type="Proteomes" id="UP001204833">
    <property type="component" value="Unassembled WGS sequence"/>
</dbReference>
<proteinExistence type="predicted"/>
<dbReference type="AlphaFoldDB" id="A0AAD5FYW0"/>
<dbReference type="PANTHER" id="PTHR10625">
    <property type="entry name" value="HISTONE DEACETYLASE HDAC1-RELATED"/>
    <property type="match status" value="1"/>
</dbReference>
<comment type="caution">
    <text evidence="2">The sequence shown here is derived from an EMBL/GenBank/DDBJ whole genome shotgun (WGS) entry which is preliminary data.</text>
</comment>
<organism evidence="2 3">
    <name type="scientific">Candida theae</name>
    <dbReference type="NCBI Taxonomy" id="1198502"/>
    <lineage>
        <taxon>Eukaryota</taxon>
        <taxon>Fungi</taxon>
        <taxon>Dikarya</taxon>
        <taxon>Ascomycota</taxon>
        <taxon>Saccharomycotina</taxon>
        <taxon>Pichiomycetes</taxon>
        <taxon>Debaryomycetaceae</taxon>
        <taxon>Candida/Lodderomyces clade</taxon>
        <taxon>Candida</taxon>
    </lineage>
</organism>
<name>A0AAD5FYW0_9ASCO</name>
<dbReference type="PANTHER" id="PTHR10625:SF10">
    <property type="entry name" value="HISTONE DEACETYLASE HDAC1"/>
    <property type="match status" value="1"/>
</dbReference>
<evidence type="ECO:0000259" key="1">
    <source>
        <dbReference type="Pfam" id="PF00850"/>
    </source>
</evidence>
<dbReference type="InterPro" id="IPR000286">
    <property type="entry name" value="HDACs"/>
</dbReference>
<dbReference type="Pfam" id="PF00850">
    <property type="entry name" value="Hist_deacetyl"/>
    <property type="match status" value="1"/>
</dbReference>
<evidence type="ECO:0000313" key="3">
    <source>
        <dbReference type="Proteomes" id="UP001204833"/>
    </source>
</evidence>
<dbReference type="InterPro" id="IPR023696">
    <property type="entry name" value="Ureohydrolase_dom_sf"/>
</dbReference>
<dbReference type="InterPro" id="IPR037138">
    <property type="entry name" value="His_deacetylse_dom_sf"/>
</dbReference>
<dbReference type="InterPro" id="IPR023801">
    <property type="entry name" value="His_deacetylse_dom"/>
</dbReference>
<accession>A0AAD5FYW0</accession>
<dbReference type="CDD" id="cd11680">
    <property type="entry name" value="HDAC_Hos1"/>
    <property type="match status" value="1"/>
</dbReference>
<keyword evidence="3" id="KW-1185">Reference proteome</keyword>
<dbReference type="GeneID" id="76150564"/>
<dbReference type="SUPFAM" id="SSF52768">
    <property type="entry name" value="Arginase/deacetylase"/>
    <property type="match status" value="1"/>
</dbReference>
<feature type="domain" description="Histone deacetylase" evidence="1">
    <location>
        <begin position="33"/>
        <end position="353"/>
    </location>
</feature>
<sequence>MNALRRLAQYAQAMNRVILTHSTLLTALKDHLPSNKQRQTIVDGLLYAYQLDQECEILPIAPMEWALLEQYHDADFIQELTRPRDVIDQQSENYKTMQECINDEFEELDDDEQELSSSVQDEKFGLSFDCYPFPFMRYYVNLTAASTIQLARRLVNSTNETESRRTIGINWYGGRHHCHRSRCSGFCYVNDVVLGITTIRKMCSGGVFYLDLDLHNGDGVAEAFKFSKKVSTCSVHRHDVGFFPVGTGRLDVSVAGMYNVPTRRGLTDEDMLWIIENIVLKLIEKHQPDYLVVQLGCDGLALDPNNEWNMTIQGYSSVMRLLLGNVGLPIMVLGGGGYNHTEVAKCWTFVTGTLLGYGVDKFDEIPEHRQLDHYESDGFMFWTDSNLHPRKMRNGNDLEYLQHLKSHLLSL</sequence>
<dbReference type="RefSeq" id="XP_051609107.1">
    <property type="nucleotide sequence ID" value="XM_051751826.1"/>
</dbReference>
<evidence type="ECO:0000313" key="2">
    <source>
        <dbReference type="EMBL" id="KAI5958660.1"/>
    </source>
</evidence>
<dbReference type="GO" id="GO:0031507">
    <property type="term" value="P:heterochromatin formation"/>
    <property type="evidence" value="ECO:0007669"/>
    <property type="project" value="TreeGrafter"/>
</dbReference>
<protein>
    <submittedName>
        <fullName evidence="2">HOS1</fullName>
    </submittedName>
</protein>
<dbReference type="EMBL" id="JAIHNG010000116">
    <property type="protein sequence ID" value="KAI5958660.1"/>
    <property type="molecule type" value="Genomic_DNA"/>
</dbReference>
<dbReference type="GO" id="GO:0004407">
    <property type="term" value="F:histone deacetylase activity"/>
    <property type="evidence" value="ECO:0007669"/>
    <property type="project" value="TreeGrafter"/>
</dbReference>
<dbReference type="PRINTS" id="PR01270">
    <property type="entry name" value="HDASUPER"/>
</dbReference>
<reference evidence="2 3" key="1">
    <citation type="journal article" date="2022" name="DNA Res.">
        <title>Genome analysis of five recently described species of the CUG-Ser clade uncovers Candida theae as a new hybrid lineage with pathogenic potential in the Candida parapsilosis species complex.</title>
        <authorList>
            <person name="Mixao V."/>
            <person name="Del Olmo V."/>
            <person name="Hegedusova E."/>
            <person name="Saus E."/>
            <person name="Pryszcz L."/>
            <person name="Cillingova A."/>
            <person name="Nosek J."/>
            <person name="Gabaldon T."/>
        </authorList>
    </citation>
    <scope>NUCLEOTIDE SEQUENCE [LARGE SCALE GENOMIC DNA]</scope>
    <source>
        <strain evidence="2 3">CBS 12239</strain>
    </source>
</reference>